<dbReference type="Proteomes" id="UP000008983">
    <property type="component" value="Unassembled WGS sequence"/>
</dbReference>
<dbReference type="InParanoid" id="G0QLH4"/>
<name>G0QLH4_ICHMU</name>
<proteinExistence type="predicted"/>
<gene>
    <name evidence="1" type="ORF">IMG5_030550</name>
</gene>
<evidence type="ECO:0000313" key="1">
    <source>
        <dbReference type="EMBL" id="EGR33930.1"/>
    </source>
</evidence>
<sequence>MPNILNINGKFLSVIYFNSNPHFLYNLIATSLLFKNLMYIFLNPFYFPYQMACQHNLQPTPLPLYYFFTDNLYNSQSPSLLSKLIAINPINPINSLLFQFMAKKNRFFSLLLQYSLIFFKSAFKIHSEQRLNYLSINFGEIQNMYTTNNISVQKNPIKYIKIGNNIIRLYFQAFKKKLNSFVG</sequence>
<accession>G0QLH4</accession>
<organism evidence="1 2">
    <name type="scientific">Ichthyophthirius multifiliis</name>
    <name type="common">White spot disease agent</name>
    <name type="synonym">Ich</name>
    <dbReference type="NCBI Taxonomy" id="5932"/>
    <lineage>
        <taxon>Eukaryota</taxon>
        <taxon>Sar</taxon>
        <taxon>Alveolata</taxon>
        <taxon>Ciliophora</taxon>
        <taxon>Intramacronucleata</taxon>
        <taxon>Oligohymenophorea</taxon>
        <taxon>Hymenostomatida</taxon>
        <taxon>Ophryoglenina</taxon>
        <taxon>Ichthyophthirius</taxon>
    </lineage>
</organism>
<keyword evidence="2" id="KW-1185">Reference proteome</keyword>
<dbReference type="GeneID" id="14910119"/>
<dbReference type="EMBL" id="GL983258">
    <property type="protein sequence ID" value="EGR33930.1"/>
    <property type="molecule type" value="Genomic_DNA"/>
</dbReference>
<evidence type="ECO:0000313" key="2">
    <source>
        <dbReference type="Proteomes" id="UP000008983"/>
    </source>
</evidence>
<dbReference type="AlphaFoldDB" id="G0QLH4"/>
<dbReference type="RefSeq" id="XP_004039234.1">
    <property type="nucleotide sequence ID" value="XM_004039186.1"/>
</dbReference>
<protein>
    <submittedName>
        <fullName evidence="1">Uncharacterized protein</fullName>
    </submittedName>
</protein>
<reference evidence="1 2" key="1">
    <citation type="submission" date="2011-07" db="EMBL/GenBank/DDBJ databases">
        <authorList>
            <person name="Coyne R."/>
            <person name="Brami D."/>
            <person name="Johnson J."/>
            <person name="Hostetler J."/>
            <person name="Hannick L."/>
            <person name="Clark T."/>
            <person name="Cassidy-Hanley D."/>
            <person name="Inman J."/>
        </authorList>
    </citation>
    <scope>NUCLEOTIDE SEQUENCE [LARGE SCALE GENOMIC DNA]</scope>
    <source>
        <strain evidence="1 2">G5</strain>
    </source>
</reference>